<dbReference type="GO" id="GO:0016020">
    <property type="term" value="C:membrane"/>
    <property type="evidence" value="ECO:0007669"/>
    <property type="project" value="TreeGrafter"/>
</dbReference>
<evidence type="ECO:0000256" key="1">
    <source>
        <dbReference type="SAM" id="Phobius"/>
    </source>
</evidence>
<sequence length="91" mass="11172">EFSRTAFPPLLFPTCFHCHLFYIAYTKSYWTDLAWMLSFYIRFFFIYGSLLGIKSLLAYYFIFRMPESNWFVWVSQTNHIPMDIYYDKNLD</sequence>
<dbReference type="GO" id="GO:0016717">
    <property type="term" value="F:oxidoreductase activity, acting on paired donors, with oxidation of a pair of donors resulting in the reduction of molecular oxygen to two molecules of water"/>
    <property type="evidence" value="ECO:0007669"/>
    <property type="project" value="TreeGrafter"/>
</dbReference>
<dbReference type="PANTHER" id="PTHR19353">
    <property type="entry name" value="FATTY ACID DESATURASE 2"/>
    <property type="match status" value="1"/>
</dbReference>
<keyword evidence="1" id="KW-0472">Membrane</keyword>
<feature type="non-terminal residue" evidence="2">
    <location>
        <position position="1"/>
    </location>
</feature>
<feature type="transmembrane region" description="Helical" evidence="1">
    <location>
        <begin position="6"/>
        <end position="25"/>
    </location>
</feature>
<dbReference type="OrthoDB" id="260091at2759"/>
<reference evidence="2 3" key="1">
    <citation type="submission" date="2019-09" db="EMBL/GenBank/DDBJ databases">
        <title>Bird 10,000 Genomes (B10K) Project - Family phase.</title>
        <authorList>
            <person name="Zhang G."/>
        </authorList>
    </citation>
    <scope>NUCLEOTIDE SEQUENCE [LARGE SCALE GENOMIC DNA]</scope>
    <source>
        <strain evidence="2">B10K-LSUMZ-16893</strain>
    </source>
</reference>
<dbReference type="AlphaFoldDB" id="A0A7K7VQG3"/>
<dbReference type="GO" id="GO:0006629">
    <property type="term" value="P:lipid metabolic process"/>
    <property type="evidence" value="ECO:0007669"/>
    <property type="project" value="TreeGrafter"/>
</dbReference>
<keyword evidence="1" id="KW-1133">Transmembrane helix</keyword>
<feature type="transmembrane region" description="Helical" evidence="1">
    <location>
        <begin position="37"/>
        <end position="62"/>
    </location>
</feature>
<protein>
    <submittedName>
        <fullName evidence="2">FADS1 desaturase</fullName>
    </submittedName>
</protein>
<evidence type="ECO:0000313" key="3">
    <source>
        <dbReference type="Proteomes" id="UP000533954"/>
    </source>
</evidence>
<comment type="caution">
    <text evidence="2">The sequence shown here is derived from an EMBL/GenBank/DDBJ whole genome shotgun (WGS) entry which is preliminary data.</text>
</comment>
<evidence type="ECO:0000313" key="2">
    <source>
        <dbReference type="EMBL" id="NXA43673.1"/>
    </source>
</evidence>
<keyword evidence="1" id="KW-0812">Transmembrane</keyword>
<accession>A0A7K7VQG3</accession>
<name>A0A7K7VQG3_EUDEL</name>
<dbReference type="EMBL" id="VZSX01000311">
    <property type="protein sequence ID" value="NXA43673.1"/>
    <property type="molecule type" value="Genomic_DNA"/>
</dbReference>
<dbReference type="InterPro" id="IPR012171">
    <property type="entry name" value="Fatty_acid_desaturase"/>
</dbReference>
<dbReference type="PANTHER" id="PTHR19353:SF87">
    <property type="entry name" value="CYTOCHROME B5 HEME-BINDING DOMAIN-CONTAINING PROTEIN"/>
    <property type="match status" value="1"/>
</dbReference>
<dbReference type="Proteomes" id="UP000533954">
    <property type="component" value="Unassembled WGS sequence"/>
</dbReference>
<gene>
    <name evidence="2" type="primary">Fads1_1</name>
    <name evidence="2" type="ORF">EUDELE_R03234</name>
</gene>
<organism evidence="2 3">
    <name type="scientific">Eudromia elegans</name>
    <name type="common">Elegant crested-tinamou</name>
    <dbReference type="NCBI Taxonomy" id="8805"/>
    <lineage>
        <taxon>Eukaryota</taxon>
        <taxon>Metazoa</taxon>
        <taxon>Chordata</taxon>
        <taxon>Craniata</taxon>
        <taxon>Vertebrata</taxon>
        <taxon>Euteleostomi</taxon>
        <taxon>Archelosauria</taxon>
        <taxon>Archosauria</taxon>
        <taxon>Dinosauria</taxon>
        <taxon>Saurischia</taxon>
        <taxon>Theropoda</taxon>
        <taxon>Coelurosauria</taxon>
        <taxon>Aves</taxon>
        <taxon>Palaeognathae</taxon>
        <taxon>Tinamiformes</taxon>
        <taxon>Tinamidae</taxon>
        <taxon>Eudromia</taxon>
    </lineage>
</organism>
<keyword evidence="3" id="KW-1185">Reference proteome</keyword>
<feature type="non-terminal residue" evidence="2">
    <location>
        <position position="91"/>
    </location>
</feature>
<proteinExistence type="predicted"/>